<organism evidence="1 2">
    <name type="scientific">Sphingomonas metalli</name>
    <dbReference type="NCBI Taxonomy" id="1779358"/>
    <lineage>
        <taxon>Bacteria</taxon>
        <taxon>Pseudomonadati</taxon>
        <taxon>Pseudomonadota</taxon>
        <taxon>Alphaproteobacteria</taxon>
        <taxon>Sphingomonadales</taxon>
        <taxon>Sphingomonadaceae</taxon>
        <taxon>Sphingomonas</taxon>
    </lineage>
</organism>
<gene>
    <name evidence="1" type="ORF">GCM10011380_00230</name>
</gene>
<dbReference type="Proteomes" id="UP000623067">
    <property type="component" value="Unassembled WGS sequence"/>
</dbReference>
<keyword evidence="2" id="KW-1185">Reference proteome</keyword>
<protein>
    <submittedName>
        <fullName evidence="1">Uncharacterized protein</fullName>
    </submittedName>
</protein>
<reference evidence="1" key="2">
    <citation type="submission" date="2020-09" db="EMBL/GenBank/DDBJ databases">
        <authorList>
            <person name="Sun Q."/>
            <person name="Zhou Y."/>
        </authorList>
    </citation>
    <scope>NUCLEOTIDE SEQUENCE</scope>
    <source>
        <strain evidence="1">CGMCC 1.15330</strain>
    </source>
</reference>
<sequence length="110" mass="11584">MVADVLDAAADLLTPEGAWTQDTVYRDRYGNPAGDTRGPAVCWCAVGAICEVNIGYAMKACEAAEVGLPVTAPGALRPLSAWNDDRARTQAEVIAKLREAAQLARQGQPA</sequence>
<dbReference type="InterPro" id="IPR045677">
    <property type="entry name" value="DUF6197"/>
</dbReference>
<dbReference type="AlphaFoldDB" id="A0A916SV09"/>
<accession>A0A916SV09</accession>
<dbReference type="EMBL" id="BMIH01000001">
    <property type="protein sequence ID" value="GGB14780.1"/>
    <property type="molecule type" value="Genomic_DNA"/>
</dbReference>
<dbReference type="Pfam" id="PF19698">
    <property type="entry name" value="DUF6197"/>
    <property type="match status" value="1"/>
</dbReference>
<evidence type="ECO:0000313" key="2">
    <source>
        <dbReference type="Proteomes" id="UP000623067"/>
    </source>
</evidence>
<comment type="caution">
    <text evidence="1">The sequence shown here is derived from an EMBL/GenBank/DDBJ whole genome shotgun (WGS) entry which is preliminary data.</text>
</comment>
<evidence type="ECO:0000313" key="1">
    <source>
        <dbReference type="EMBL" id="GGB14780.1"/>
    </source>
</evidence>
<proteinExistence type="predicted"/>
<name>A0A916SV09_9SPHN</name>
<reference evidence="1" key="1">
    <citation type="journal article" date="2014" name="Int. J. Syst. Evol. Microbiol.">
        <title>Complete genome sequence of Corynebacterium casei LMG S-19264T (=DSM 44701T), isolated from a smear-ripened cheese.</title>
        <authorList>
            <consortium name="US DOE Joint Genome Institute (JGI-PGF)"/>
            <person name="Walter F."/>
            <person name="Albersmeier A."/>
            <person name="Kalinowski J."/>
            <person name="Ruckert C."/>
        </authorList>
    </citation>
    <scope>NUCLEOTIDE SEQUENCE</scope>
    <source>
        <strain evidence="1">CGMCC 1.15330</strain>
    </source>
</reference>
<dbReference type="RefSeq" id="WP_188656597.1">
    <property type="nucleotide sequence ID" value="NZ_BMIH01000001.1"/>
</dbReference>